<sequence>MTEETEELPSSKLGTKEYWDSAYNHELSNYKRNGDIGDVWFGEESIERVVTWMLESALVNVQSSVVDLGCGNGAFLLYLQVDLINDEDKEKIKTSEFDVTHDKGTYDAVSLCPEDPKSKRLSYIKAVHRITKENGLFIITSCNWVHHELIEHFSEYFSKEHIIPTPTFKFGGKVGTQVTCIVFRKVSK</sequence>
<comment type="function">
    <text evidence="4">S-adenosyl-L-methionine-dependent protein-lysine N-methyltransferase that methylates elongation factor 1-alpha.</text>
</comment>
<evidence type="ECO:0000313" key="5">
    <source>
        <dbReference type="EMBL" id="KAG7170290.1"/>
    </source>
</evidence>
<comment type="similarity">
    <text evidence="4">Belongs to the class I-like SAM-binding methyltransferase superfamily. EFM4 family.</text>
</comment>
<dbReference type="Proteomes" id="UP000747542">
    <property type="component" value="Unassembled WGS sequence"/>
</dbReference>
<gene>
    <name evidence="5" type="ORF">Hamer_G016093</name>
</gene>
<evidence type="ECO:0000256" key="4">
    <source>
        <dbReference type="HAMAP-Rule" id="MF_03188"/>
    </source>
</evidence>
<evidence type="ECO:0000256" key="1">
    <source>
        <dbReference type="ARBA" id="ARBA00022603"/>
    </source>
</evidence>
<dbReference type="GO" id="GO:0016279">
    <property type="term" value="F:protein-lysine N-methyltransferase activity"/>
    <property type="evidence" value="ECO:0007669"/>
    <property type="project" value="UniProtKB-UniRule"/>
</dbReference>
<dbReference type="GO" id="GO:0032259">
    <property type="term" value="P:methylation"/>
    <property type="evidence" value="ECO:0007669"/>
    <property type="project" value="UniProtKB-KW"/>
</dbReference>
<keyword evidence="6" id="KW-1185">Reference proteome</keyword>
<dbReference type="GO" id="GO:0005737">
    <property type="term" value="C:cytoplasm"/>
    <property type="evidence" value="ECO:0007669"/>
    <property type="project" value="UniProtKB-SubCell"/>
</dbReference>
<dbReference type="SUPFAM" id="SSF53335">
    <property type="entry name" value="S-adenosyl-L-methionine-dependent methyltransferases"/>
    <property type="match status" value="1"/>
</dbReference>
<comment type="caution">
    <text evidence="5">The sequence shown here is derived from an EMBL/GenBank/DDBJ whole genome shotgun (WGS) entry which is preliminary data.</text>
</comment>
<accession>A0A8J5KGF5</accession>
<protein>
    <recommendedName>
        <fullName evidence="4">Protein-lysine N-methyltransferase Hamer_G016093</fullName>
        <ecNumber evidence="4">2.1.1.-</ecNumber>
    </recommendedName>
</protein>
<keyword evidence="3 4" id="KW-0949">S-adenosyl-L-methionine</keyword>
<dbReference type="AlphaFoldDB" id="A0A8J5KGF5"/>
<dbReference type="PANTHER" id="PTHR12843:SF5">
    <property type="entry name" value="EEF1A LYSINE METHYLTRANSFERASE 2"/>
    <property type="match status" value="1"/>
</dbReference>
<keyword evidence="2 4" id="KW-0808">Transferase</keyword>
<keyword evidence="4" id="KW-0963">Cytoplasm</keyword>
<evidence type="ECO:0000256" key="2">
    <source>
        <dbReference type="ARBA" id="ARBA00022679"/>
    </source>
</evidence>
<dbReference type="Gene3D" id="3.40.50.150">
    <property type="entry name" value="Vaccinia Virus protein VP39"/>
    <property type="match status" value="2"/>
</dbReference>
<dbReference type="HAMAP" id="MF_03188">
    <property type="entry name" value="Methyltr_EFM4"/>
    <property type="match status" value="1"/>
</dbReference>
<comment type="subcellular location">
    <subcellularLocation>
        <location evidence="4">Cytoplasm</location>
    </subcellularLocation>
</comment>
<dbReference type="EMBL" id="JAHLQT010014436">
    <property type="protein sequence ID" value="KAG7170290.1"/>
    <property type="molecule type" value="Genomic_DNA"/>
</dbReference>
<proteinExistence type="inferred from homology"/>
<dbReference type="PANTHER" id="PTHR12843">
    <property type="entry name" value="PROTEIN-LYSINE N-METHYLTRANSFERASE METTL10"/>
    <property type="match status" value="1"/>
</dbReference>
<dbReference type="InterPro" id="IPR029063">
    <property type="entry name" value="SAM-dependent_MTases_sf"/>
</dbReference>
<dbReference type="EC" id="2.1.1.-" evidence="4"/>
<keyword evidence="1 4" id="KW-0489">Methyltransferase</keyword>
<evidence type="ECO:0000313" key="6">
    <source>
        <dbReference type="Proteomes" id="UP000747542"/>
    </source>
</evidence>
<name>A0A8J5KGF5_HOMAM</name>
<evidence type="ECO:0000256" key="3">
    <source>
        <dbReference type="ARBA" id="ARBA00022691"/>
    </source>
</evidence>
<reference evidence="5" key="1">
    <citation type="journal article" date="2021" name="Sci. Adv.">
        <title>The American lobster genome reveals insights on longevity, neural, and immune adaptations.</title>
        <authorList>
            <person name="Polinski J.M."/>
            <person name="Zimin A.V."/>
            <person name="Clark K.F."/>
            <person name="Kohn A.B."/>
            <person name="Sadowski N."/>
            <person name="Timp W."/>
            <person name="Ptitsyn A."/>
            <person name="Khanna P."/>
            <person name="Romanova D.Y."/>
            <person name="Williams P."/>
            <person name="Greenwood S.J."/>
            <person name="Moroz L.L."/>
            <person name="Walt D.R."/>
            <person name="Bodnar A.G."/>
        </authorList>
    </citation>
    <scope>NUCLEOTIDE SEQUENCE</scope>
    <source>
        <strain evidence="5">GMGI-L3</strain>
    </source>
</reference>
<dbReference type="InterPro" id="IPR026635">
    <property type="entry name" value="Efm4/METTL10"/>
</dbReference>
<organism evidence="5 6">
    <name type="scientific">Homarus americanus</name>
    <name type="common">American lobster</name>
    <dbReference type="NCBI Taxonomy" id="6706"/>
    <lineage>
        <taxon>Eukaryota</taxon>
        <taxon>Metazoa</taxon>
        <taxon>Ecdysozoa</taxon>
        <taxon>Arthropoda</taxon>
        <taxon>Crustacea</taxon>
        <taxon>Multicrustacea</taxon>
        <taxon>Malacostraca</taxon>
        <taxon>Eumalacostraca</taxon>
        <taxon>Eucarida</taxon>
        <taxon>Decapoda</taxon>
        <taxon>Pleocyemata</taxon>
        <taxon>Astacidea</taxon>
        <taxon>Nephropoidea</taxon>
        <taxon>Nephropidae</taxon>
        <taxon>Homarus</taxon>
    </lineage>
</organism>